<gene>
    <name evidence="2" type="ORF">SS37A_24840</name>
</gene>
<evidence type="ECO:0000259" key="1">
    <source>
        <dbReference type="Pfam" id="PF01841"/>
    </source>
</evidence>
<dbReference type="Proteomes" id="UP001317629">
    <property type="component" value="Chromosome"/>
</dbReference>
<keyword evidence="3" id="KW-1185">Reference proteome</keyword>
<dbReference type="RefSeq" id="WP_281928246.1">
    <property type="nucleotide sequence ID" value="NZ_AP027142.1"/>
</dbReference>
<protein>
    <submittedName>
        <fullName evidence="2">Cro/Cl family transcriptional regulator</fullName>
    </submittedName>
</protein>
<dbReference type="Pfam" id="PF01841">
    <property type="entry name" value="Transglut_core"/>
    <property type="match status" value="1"/>
</dbReference>
<dbReference type="InterPro" id="IPR038765">
    <property type="entry name" value="Papain-like_cys_pep_sf"/>
</dbReference>
<evidence type="ECO:0000313" key="2">
    <source>
        <dbReference type="EMBL" id="BDV34955.1"/>
    </source>
</evidence>
<evidence type="ECO:0000313" key="3">
    <source>
        <dbReference type="Proteomes" id="UP001317629"/>
    </source>
</evidence>
<dbReference type="PANTHER" id="PTHR33490:SF3">
    <property type="entry name" value="CONSERVED INTEGRAL MEMBRANE PROTEIN"/>
    <property type="match status" value="1"/>
</dbReference>
<dbReference type="EMBL" id="AP027142">
    <property type="protein sequence ID" value="BDV34955.1"/>
    <property type="molecule type" value="Genomic_DNA"/>
</dbReference>
<name>A0ABN6VJK6_9HYPH</name>
<accession>A0ABN6VJK6</accession>
<proteinExistence type="predicted"/>
<dbReference type="InterPro" id="IPR002931">
    <property type="entry name" value="Transglutaminase-like"/>
</dbReference>
<dbReference type="PANTHER" id="PTHR33490">
    <property type="entry name" value="BLR5614 PROTEIN-RELATED"/>
    <property type="match status" value="1"/>
</dbReference>
<dbReference type="SUPFAM" id="SSF54001">
    <property type="entry name" value="Cysteine proteinases"/>
    <property type="match status" value="1"/>
</dbReference>
<dbReference type="Gene3D" id="3.10.620.30">
    <property type="match status" value="1"/>
</dbReference>
<sequence length="205" mass="23115">MKNKFLDASKYIDFNHPTVAEAAARIAQGAQRETDIVHNAFTFVRDKIHHSWDDRRSGRPTCKASEVLQEGTGWCYAKSHLLAALLRANHIPAGLCYQRLILDKRAATYCLHGLNAVYLEDHAWLRLDARGNKPGVDARFDPPGEFLAFSLSHPGEFELPEIWPEPLYEIRRTLEACESDEAVFLNLPDVTPLPHLIASNGSRSR</sequence>
<organism evidence="2 3">
    <name type="scientific">Methylocystis iwaonis</name>
    <dbReference type="NCBI Taxonomy" id="2885079"/>
    <lineage>
        <taxon>Bacteria</taxon>
        <taxon>Pseudomonadati</taxon>
        <taxon>Pseudomonadota</taxon>
        <taxon>Alphaproteobacteria</taxon>
        <taxon>Hyphomicrobiales</taxon>
        <taxon>Methylocystaceae</taxon>
        <taxon>Methylocystis</taxon>
    </lineage>
</organism>
<reference evidence="2 3" key="1">
    <citation type="journal article" date="2023" name="Int. J. Syst. Evol. Microbiol.">
        <title>Methylocystis iwaonis sp. nov., a type II methane-oxidizing bacterium from surface soil of a rice paddy field in Japan, and emended description of the genus Methylocystis (ex Whittenbury et al. 1970) Bowman et al. 1993.</title>
        <authorList>
            <person name="Kaise H."/>
            <person name="Sawadogo J.B."/>
            <person name="Alam M.S."/>
            <person name="Ueno C."/>
            <person name="Dianou D."/>
            <person name="Shinjo R."/>
            <person name="Asakawa S."/>
        </authorList>
    </citation>
    <scope>NUCLEOTIDE SEQUENCE [LARGE SCALE GENOMIC DNA]</scope>
    <source>
        <strain evidence="2 3">SS37A-Re</strain>
    </source>
</reference>
<feature type="domain" description="Transglutaminase-like" evidence="1">
    <location>
        <begin position="22"/>
        <end position="129"/>
    </location>
</feature>